<keyword evidence="3" id="KW-1185">Reference proteome</keyword>
<dbReference type="Proteomes" id="UP001165080">
    <property type="component" value="Unassembled WGS sequence"/>
</dbReference>
<protein>
    <submittedName>
        <fullName evidence="2">Uncharacterized protein</fullName>
    </submittedName>
</protein>
<proteinExistence type="predicted"/>
<gene>
    <name evidence="2" type="primary">PLESTMB000036</name>
    <name evidence="2" type="ORF">PLESTB_000071000</name>
</gene>
<sequence>MASNLTPEERELFKKFRRTLRLIAAEKARRSTETADADGQQRTEGLEPGATTEITNTENAAAAADDPQMVVDTVDGAAQPGGSTQSPADAARAAALAIRQKEVQEAMRNDTHKKVEAVSVDVVKLHATLAETVANQADVNGKVTSALEDLRATVLRLETFMMADKAKGNANDPRLNRLKDIAIQCLKSPLAALGKDKVAATVVELAAAESINPPTSVEEVLAHWAEIEDDATYKAVTSGAGASNANTPLKTPRSGRQVAGRHGFF</sequence>
<dbReference type="EMBL" id="BRXU01000001">
    <property type="protein sequence ID" value="GLC48210.1"/>
    <property type="molecule type" value="Genomic_DNA"/>
</dbReference>
<dbReference type="AlphaFoldDB" id="A0A9W6EXF6"/>
<evidence type="ECO:0000256" key="1">
    <source>
        <dbReference type="SAM" id="MobiDB-lite"/>
    </source>
</evidence>
<accession>A0A9W6EXF6</accession>
<feature type="compositionally biased region" description="Polar residues" evidence="1">
    <location>
        <begin position="240"/>
        <end position="249"/>
    </location>
</feature>
<organism evidence="2 3">
    <name type="scientific">Pleodorina starrii</name>
    <dbReference type="NCBI Taxonomy" id="330485"/>
    <lineage>
        <taxon>Eukaryota</taxon>
        <taxon>Viridiplantae</taxon>
        <taxon>Chlorophyta</taxon>
        <taxon>core chlorophytes</taxon>
        <taxon>Chlorophyceae</taxon>
        <taxon>CS clade</taxon>
        <taxon>Chlamydomonadales</taxon>
        <taxon>Volvocaceae</taxon>
        <taxon>Pleodorina</taxon>
    </lineage>
</organism>
<feature type="region of interest" description="Disordered" evidence="1">
    <location>
        <begin position="238"/>
        <end position="265"/>
    </location>
</feature>
<evidence type="ECO:0000313" key="2">
    <source>
        <dbReference type="EMBL" id="GLC48210.1"/>
    </source>
</evidence>
<reference evidence="2 3" key="1">
    <citation type="journal article" date="2023" name="Commun. Biol.">
        <title>Reorganization of the ancestral sex-determining regions during the evolution of trioecy in Pleodorina starrii.</title>
        <authorList>
            <person name="Takahashi K."/>
            <person name="Suzuki S."/>
            <person name="Kawai-Toyooka H."/>
            <person name="Yamamoto K."/>
            <person name="Hamaji T."/>
            <person name="Ootsuki R."/>
            <person name="Yamaguchi H."/>
            <person name="Kawachi M."/>
            <person name="Higashiyama T."/>
            <person name="Nozaki H."/>
        </authorList>
    </citation>
    <scope>NUCLEOTIDE SEQUENCE [LARGE SCALE GENOMIC DNA]</scope>
    <source>
        <strain evidence="2 3">NIES-4479</strain>
    </source>
</reference>
<name>A0A9W6EXF6_9CHLO</name>
<feature type="region of interest" description="Disordered" evidence="1">
    <location>
        <begin position="26"/>
        <end position="52"/>
    </location>
</feature>
<feature type="compositionally biased region" description="Basic and acidic residues" evidence="1">
    <location>
        <begin position="26"/>
        <end position="45"/>
    </location>
</feature>
<comment type="caution">
    <text evidence="2">The sequence shown here is derived from an EMBL/GenBank/DDBJ whole genome shotgun (WGS) entry which is preliminary data.</text>
</comment>
<evidence type="ECO:0000313" key="3">
    <source>
        <dbReference type="Proteomes" id="UP001165080"/>
    </source>
</evidence>